<proteinExistence type="predicted"/>
<gene>
    <name evidence="1" type="ORF">P5X88_02660</name>
</gene>
<sequence length="131" mass="14869">MDNLLDAFLSADLNVEDEVYIKRFDAHVRIKAVLEETLNSLRERATYYLGKGNKRRKEFNEEQFVGLLIAEACLNIDFGDPKMLEKYKATDAADCVTKALLAGEVSKIRDAIFEISGFTDDDQEAVEEIKN</sequence>
<dbReference type="InterPro" id="IPR038559">
    <property type="entry name" value="XkdN-like_sf"/>
</dbReference>
<reference evidence="1" key="1">
    <citation type="submission" date="2023-03" db="EMBL/GenBank/DDBJ databases">
        <title>Bacterial isolates from washroom surfaces on a university campus.</title>
        <authorList>
            <person name="Holman D.B."/>
            <person name="Gzyl K.E."/>
            <person name="Taheri A.E."/>
        </authorList>
    </citation>
    <scope>NUCLEOTIDE SEQUENCE</scope>
    <source>
        <strain evidence="1">RD03</strain>
    </source>
</reference>
<dbReference type="RefSeq" id="WP_280615659.1">
    <property type="nucleotide sequence ID" value="NZ_JAROYP010000001.1"/>
</dbReference>
<dbReference type="AlphaFoldDB" id="A0AAW6SM54"/>
<accession>A0AAW6SM54</accession>
<dbReference type="Pfam" id="PF08890">
    <property type="entry name" value="Phage_TAC_5"/>
    <property type="match status" value="1"/>
</dbReference>
<name>A0AAW6SM54_9BACI</name>
<organism evidence="1 2">
    <name type="scientific">Heyndrickxia oleronia</name>
    <dbReference type="NCBI Taxonomy" id="38875"/>
    <lineage>
        <taxon>Bacteria</taxon>
        <taxon>Bacillati</taxon>
        <taxon>Bacillota</taxon>
        <taxon>Bacilli</taxon>
        <taxon>Bacillales</taxon>
        <taxon>Bacillaceae</taxon>
        <taxon>Heyndrickxia</taxon>
    </lineage>
</organism>
<dbReference type="EMBL" id="JAROYP010000001">
    <property type="protein sequence ID" value="MDH5159819.1"/>
    <property type="molecule type" value="Genomic_DNA"/>
</dbReference>
<comment type="caution">
    <text evidence="1">The sequence shown here is derived from an EMBL/GenBank/DDBJ whole genome shotgun (WGS) entry which is preliminary data.</text>
</comment>
<evidence type="ECO:0000313" key="2">
    <source>
        <dbReference type="Proteomes" id="UP001159179"/>
    </source>
</evidence>
<dbReference type="Proteomes" id="UP001159179">
    <property type="component" value="Unassembled WGS sequence"/>
</dbReference>
<evidence type="ECO:0000313" key="1">
    <source>
        <dbReference type="EMBL" id="MDH5159819.1"/>
    </source>
</evidence>
<protein>
    <submittedName>
        <fullName evidence="1">Uncharacterized protein</fullName>
    </submittedName>
</protein>
<dbReference type="Gene3D" id="3.30.2220.30">
    <property type="match status" value="1"/>
</dbReference>
<dbReference type="InterPro" id="IPR014986">
    <property type="entry name" value="XkdN-like"/>
</dbReference>